<dbReference type="AlphaFoldDB" id="A0AAD9P9A2"/>
<accession>A0AAD9P9A2</accession>
<proteinExistence type="predicted"/>
<reference evidence="1" key="1">
    <citation type="journal article" date="2023" name="Mol. Biol. Evol.">
        <title>Third-Generation Sequencing Reveals the Adaptive Role of the Epigenome in Three Deep-Sea Polychaetes.</title>
        <authorList>
            <person name="Perez M."/>
            <person name="Aroh O."/>
            <person name="Sun Y."/>
            <person name="Lan Y."/>
            <person name="Juniper S.K."/>
            <person name="Young C.R."/>
            <person name="Angers B."/>
            <person name="Qian P.Y."/>
        </authorList>
    </citation>
    <scope>NUCLEOTIDE SEQUENCE</scope>
    <source>
        <strain evidence="1">R07B-5</strain>
    </source>
</reference>
<sequence>MDSSHSKTLKSRLVLPQQ</sequence>
<evidence type="ECO:0000313" key="1">
    <source>
        <dbReference type="EMBL" id="KAK2190425.1"/>
    </source>
</evidence>
<name>A0AAD9P9A2_RIDPI</name>
<keyword evidence="2" id="KW-1185">Reference proteome</keyword>
<evidence type="ECO:0000313" key="2">
    <source>
        <dbReference type="Proteomes" id="UP001209878"/>
    </source>
</evidence>
<dbReference type="EMBL" id="JAODUO010000080">
    <property type="protein sequence ID" value="KAK2190425.1"/>
    <property type="molecule type" value="Genomic_DNA"/>
</dbReference>
<comment type="caution">
    <text evidence="1">The sequence shown here is derived from an EMBL/GenBank/DDBJ whole genome shotgun (WGS) entry which is preliminary data.</text>
</comment>
<dbReference type="Proteomes" id="UP001209878">
    <property type="component" value="Unassembled WGS sequence"/>
</dbReference>
<organism evidence="1 2">
    <name type="scientific">Ridgeia piscesae</name>
    <name type="common">Tubeworm</name>
    <dbReference type="NCBI Taxonomy" id="27915"/>
    <lineage>
        <taxon>Eukaryota</taxon>
        <taxon>Metazoa</taxon>
        <taxon>Spiralia</taxon>
        <taxon>Lophotrochozoa</taxon>
        <taxon>Annelida</taxon>
        <taxon>Polychaeta</taxon>
        <taxon>Sedentaria</taxon>
        <taxon>Canalipalpata</taxon>
        <taxon>Sabellida</taxon>
        <taxon>Siboglinidae</taxon>
        <taxon>Ridgeia</taxon>
    </lineage>
</organism>
<protein>
    <submittedName>
        <fullName evidence="1">Uncharacterized protein</fullName>
    </submittedName>
</protein>
<gene>
    <name evidence="1" type="ORF">NP493_80g03054</name>
</gene>